<comment type="caution">
    <text evidence="2">The sequence shown here is derived from an EMBL/GenBank/DDBJ whole genome shotgun (WGS) entry which is preliminary data.</text>
</comment>
<accession>A0A0G8EFD8</accession>
<dbReference type="Proteomes" id="UP000035214">
    <property type="component" value="Unassembled WGS sequence"/>
</dbReference>
<dbReference type="PATRIC" id="fig|1396.428.peg.2302"/>
<proteinExistence type="predicted"/>
<organism evidence="2 3">
    <name type="scientific">Bacillus cereus</name>
    <dbReference type="NCBI Taxonomy" id="1396"/>
    <lineage>
        <taxon>Bacteria</taxon>
        <taxon>Bacillati</taxon>
        <taxon>Bacillota</taxon>
        <taxon>Bacilli</taxon>
        <taxon>Bacillales</taxon>
        <taxon>Bacillaceae</taxon>
        <taxon>Bacillus</taxon>
        <taxon>Bacillus cereus group</taxon>
    </lineage>
</organism>
<feature type="transmembrane region" description="Helical" evidence="1">
    <location>
        <begin position="6"/>
        <end position="25"/>
    </location>
</feature>
<protein>
    <submittedName>
        <fullName evidence="2">Uncharacterized protein</fullName>
    </submittedName>
</protein>
<name>A0A0G8EFD8_BACCE</name>
<evidence type="ECO:0000313" key="2">
    <source>
        <dbReference type="EMBL" id="KLA22840.1"/>
    </source>
</evidence>
<gene>
    <name evidence="2" type="ORF">B4077_0477</name>
</gene>
<sequence length="37" mass="4502">MNLQSFAITTNHNTVTLYFFIFIFTKKETKYNYYLVS</sequence>
<evidence type="ECO:0000256" key="1">
    <source>
        <dbReference type="SAM" id="Phobius"/>
    </source>
</evidence>
<reference evidence="2 3" key="1">
    <citation type="submission" date="2015-04" db="EMBL/GenBank/DDBJ databases">
        <title>Draft Genome Sequences of Eight Spore-Forming Food Isolates of Bacillus cereus Genome sequencing.</title>
        <authorList>
            <person name="Krawcyk A.O."/>
            <person name="de Jong A."/>
            <person name="Eijlander R.T."/>
            <person name="Berendsen E.M."/>
            <person name="Holsappel S."/>
            <person name="Wells-Bennik M."/>
            <person name="Kuipers O.P."/>
        </authorList>
    </citation>
    <scope>NUCLEOTIDE SEQUENCE [LARGE SCALE GENOMIC DNA]</scope>
    <source>
        <strain evidence="2 3">B4077</strain>
    </source>
</reference>
<keyword evidence="1" id="KW-0472">Membrane</keyword>
<keyword evidence="1" id="KW-0812">Transmembrane</keyword>
<keyword evidence="1" id="KW-1133">Transmembrane helix</keyword>
<dbReference type="EMBL" id="LCYI01000058">
    <property type="protein sequence ID" value="KLA22840.1"/>
    <property type="molecule type" value="Genomic_DNA"/>
</dbReference>
<dbReference type="AlphaFoldDB" id="A0A0G8EFD8"/>
<evidence type="ECO:0000313" key="3">
    <source>
        <dbReference type="Proteomes" id="UP000035214"/>
    </source>
</evidence>